<evidence type="ECO:0000313" key="3">
    <source>
        <dbReference type="Proteomes" id="UP000288805"/>
    </source>
</evidence>
<organism evidence="2 3">
    <name type="scientific">Vitis vinifera</name>
    <name type="common">Grape</name>
    <dbReference type="NCBI Taxonomy" id="29760"/>
    <lineage>
        <taxon>Eukaryota</taxon>
        <taxon>Viridiplantae</taxon>
        <taxon>Streptophyta</taxon>
        <taxon>Embryophyta</taxon>
        <taxon>Tracheophyta</taxon>
        <taxon>Spermatophyta</taxon>
        <taxon>Magnoliopsida</taxon>
        <taxon>eudicotyledons</taxon>
        <taxon>Gunneridae</taxon>
        <taxon>Pentapetalae</taxon>
        <taxon>rosids</taxon>
        <taxon>Vitales</taxon>
        <taxon>Vitaceae</taxon>
        <taxon>Viteae</taxon>
        <taxon>Vitis</taxon>
    </lineage>
</organism>
<dbReference type="AlphaFoldDB" id="A0A438HIS7"/>
<reference evidence="2 3" key="1">
    <citation type="journal article" date="2018" name="PLoS Genet.">
        <title>Population sequencing reveals clonal diversity and ancestral inbreeding in the grapevine cultivar Chardonnay.</title>
        <authorList>
            <person name="Roach M.J."/>
            <person name="Johnson D.L."/>
            <person name="Bohlmann J."/>
            <person name="van Vuuren H.J."/>
            <person name="Jones S.J."/>
            <person name="Pretorius I.S."/>
            <person name="Schmidt S.A."/>
            <person name="Borneman A.R."/>
        </authorList>
    </citation>
    <scope>NUCLEOTIDE SEQUENCE [LARGE SCALE GENOMIC DNA]</scope>
    <source>
        <strain evidence="3">cv. Chardonnay</strain>
        <tissue evidence="2">Leaf</tissue>
    </source>
</reference>
<sequence>MLLRSSSTPILNSWIQPYGKDTSPETDLVHQIPKTKSLSLSASFHSPPHTAPSITTSAGSLQKMARALSETDLRDPPKRNTHEKWFSPPTVDEGEEQDSIRSLLSSSGLGESERCGVEDGGPATLEMGGGIRGNGGGIFGGGGYGKGSSGGDGDGHGGGAYESNYGHESTDVYYQKMIEANPENALFLGNYAKFLKEVRGDLVKAEEYCGRAILVNPSDGNVLSFYADLIWNNQKDAQRAETYFNQAVRVAPDDCSQVFGILKWGSFQYKIGSLFDSPIYVLASYAHFLWETEEEDEEDSRYETATANTHGFSPSFFPGGPFHSPLAAAS</sequence>
<dbReference type="InterPro" id="IPR011990">
    <property type="entry name" value="TPR-like_helical_dom_sf"/>
</dbReference>
<protein>
    <submittedName>
        <fullName evidence="2">Uncharacterized protein</fullName>
    </submittedName>
</protein>
<dbReference type="PANTHER" id="PTHR26312:SF215">
    <property type="entry name" value="TPR REPEAT PROTEIN"/>
    <property type="match status" value="1"/>
</dbReference>
<feature type="compositionally biased region" description="Polar residues" evidence="1">
    <location>
        <begin position="1"/>
        <end position="15"/>
    </location>
</feature>
<dbReference type="Proteomes" id="UP000288805">
    <property type="component" value="Unassembled WGS sequence"/>
</dbReference>
<dbReference type="Gene3D" id="1.25.40.10">
    <property type="entry name" value="Tetratricopeptide repeat domain"/>
    <property type="match status" value="1"/>
</dbReference>
<feature type="region of interest" description="Disordered" evidence="1">
    <location>
        <begin position="1"/>
        <end position="97"/>
    </location>
</feature>
<name>A0A438HIS7_VITVI</name>
<evidence type="ECO:0000256" key="1">
    <source>
        <dbReference type="SAM" id="MobiDB-lite"/>
    </source>
</evidence>
<evidence type="ECO:0000313" key="2">
    <source>
        <dbReference type="EMBL" id="RVW84362.1"/>
    </source>
</evidence>
<comment type="caution">
    <text evidence="2">The sequence shown here is derived from an EMBL/GenBank/DDBJ whole genome shotgun (WGS) entry which is preliminary data.</text>
</comment>
<dbReference type="EMBL" id="QGNW01000216">
    <property type="protein sequence ID" value="RVW84362.1"/>
    <property type="molecule type" value="Genomic_DNA"/>
</dbReference>
<proteinExistence type="predicted"/>
<gene>
    <name evidence="2" type="ORF">CK203_040658</name>
</gene>
<feature type="compositionally biased region" description="Polar residues" evidence="1">
    <location>
        <begin position="34"/>
        <end position="44"/>
    </location>
</feature>
<accession>A0A438HIS7</accession>
<dbReference type="PANTHER" id="PTHR26312">
    <property type="entry name" value="TETRATRICOPEPTIDE REPEAT PROTEIN 5"/>
    <property type="match status" value="1"/>
</dbReference>
<feature type="compositionally biased region" description="Basic and acidic residues" evidence="1">
    <location>
        <begin position="69"/>
        <end position="85"/>
    </location>
</feature>
<dbReference type="SUPFAM" id="SSF48452">
    <property type="entry name" value="TPR-like"/>
    <property type="match status" value="1"/>
</dbReference>